<evidence type="ECO:0000256" key="3">
    <source>
        <dbReference type="ARBA" id="ARBA00022552"/>
    </source>
</evidence>
<evidence type="ECO:0000256" key="9">
    <source>
        <dbReference type="SAM" id="MobiDB-lite"/>
    </source>
</evidence>
<gene>
    <name evidence="11" type="ORF">A1Q1_05119</name>
</gene>
<dbReference type="PROSITE" id="PS50294">
    <property type="entry name" value="WD_REPEATS_REGION"/>
    <property type="match status" value="1"/>
</dbReference>
<dbReference type="PROSITE" id="PS50082">
    <property type="entry name" value="WD_REPEATS_2"/>
    <property type="match status" value="3"/>
</dbReference>
<dbReference type="OrthoDB" id="4096at2759"/>
<dbReference type="InterPro" id="IPR057644">
    <property type="entry name" value="Beta-prop_WDR75_2nd"/>
</dbReference>
<keyword evidence="5" id="KW-0677">Repeat</keyword>
<comment type="caution">
    <text evidence="11">The sequence shown here is derived from an EMBL/GenBank/DDBJ whole genome shotgun (WGS) entry which is preliminary data.</text>
</comment>
<dbReference type="GO" id="GO:0003723">
    <property type="term" value="F:RNA binding"/>
    <property type="evidence" value="ECO:0007669"/>
    <property type="project" value="InterPro"/>
</dbReference>
<dbReference type="GO" id="GO:0006364">
    <property type="term" value="P:rRNA processing"/>
    <property type="evidence" value="ECO:0007669"/>
    <property type="project" value="UniProtKB-KW"/>
</dbReference>
<keyword evidence="6" id="KW-0804">Transcription</keyword>
<dbReference type="Proteomes" id="UP000002748">
    <property type="component" value="Unassembled WGS sequence"/>
</dbReference>
<dbReference type="GO" id="GO:0032040">
    <property type="term" value="C:small-subunit processome"/>
    <property type="evidence" value="ECO:0007669"/>
    <property type="project" value="InterPro"/>
</dbReference>
<dbReference type="GeneID" id="25988631"/>
<dbReference type="GO" id="GO:2000234">
    <property type="term" value="P:positive regulation of rRNA processing"/>
    <property type="evidence" value="ECO:0007669"/>
    <property type="project" value="TreeGrafter"/>
</dbReference>
<dbReference type="HOGENOM" id="CLU_005417_1_0_1"/>
<evidence type="ECO:0000256" key="8">
    <source>
        <dbReference type="PROSITE-ProRule" id="PRU00221"/>
    </source>
</evidence>
<dbReference type="SMART" id="SM00320">
    <property type="entry name" value="WD40"/>
    <property type="match status" value="6"/>
</dbReference>
<feature type="repeat" description="WD" evidence="8">
    <location>
        <begin position="531"/>
        <end position="567"/>
    </location>
</feature>
<protein>
    <recommendedName>
        <fullName evidence="10">WD repeat-containing protein 75 second beta-propeller domain-containing protein</fullName>
    </recommendedName>
</protein>
<reference evidence="11 12" key="1">
    <citation type="journal article" date="2012" name="Eukaryot. Cell">
        <title>Draft genome sequence of CBS 2479, the standard type strain of Trichosporon asahii.</title>
        <authorList>
            <person name="Yang R.Y."/>
            <person name="Li H.T."/>
            <person name="Zhu H."/>
            <person name="Zhou G.P."/>
            <person name="Wang M."/>
            <person name="Wang L."/>
        </authorList>
    </citation>
    <scope>NUCLEOTIDE SEQUENCE [LARGE SCALE GENOMIC DNA]</scope>
    <source>
        <strain evidence="12">ATCC 90039 / CBS 2479 / JCM 2466 / KCTC 7840 / NCYC 2677 / UAMH 7654</strain>
    </source>
</reference>
<dbReference type="PANTHER" id="PTHR44215">
    <property type="entry name" value="WD REPEAT-CONTAINING PROTEIN 75"/>
    <property type="match status" value="1"/>
</dbReference>
<feature type="compositionally biased region" description="Basic residues" evidence="9">
    <location>
        <begin position="947"/>
        <end position="959"/>
    </location>
</feature>
<keyword evidence="3" id="KW-0698">rRNA processing</keyword>
<dbReference type="SUPFAM" id="SSF50978">
    <property type="entry name" value="WD40 repeat-like"/>
    <property type="match status" value="1"/>
</dbReference>
<evidence type="ECO:0000313" key="11">
    <source>
        <dbReference type="EMBL" id="EJT46290.1"/>
    </source>
</evidence>
<dbReference type="EMBL" id="ALBS01000297">
    <property type="protein sequence ID" value="EJT46290.1"/>
    <property type="molecule type" value="Genomic_DNA"/>
</dbReference>
<evidence type="ECO:0000256" key="6">
    <source>
        <dbReference type="ARBA" id="ARBA00023163"/>
    </source>
</evidence>
<dbReference type="AlphaFoldDB" id="J4U7J1"/>
<comment type="subcellular location">
    <subcellularLocation>
        <location evidence="1">Nucleus</location>
        <location evidence="1">Nucleolus</location>
    </subcellularLocation>
</comment>
<dbReference type="PANTHER" id="PTHR44215:SF1">
    <property type="entry name" value="WD REPEAT-CONTAINING PROTEIN 75"/>
    <property type="match status" value="1"/>
</dbReference>
<dbReference type="Pfam" id="PF23769">
    <property type="entry name" value="Beta-prop_WDR75_2nd"/>
    <property type="match status" value="1"/>
</dbReference>
<dbReference type="GO" id="GO:0045943">
    <property type="term" value="P:positive regulation of transcription by RNA polymerase I"/>
    <property type="evidence" value="ECO:0007669"/>
    <property type="project" value="InterPro"/>
</dbReference>
<sequence length="959" mass="104399">MGEPLPRPQGHVRSRRKGKERQVDAADFATPQKAGPSKPKAKQFGGSWDVIPVASSEVSRIPPVWSKDGSSTDPNGHRKPITALLLHPTNPLQLITSSDDGTIKIWDWVEGRHVRTIQVLDDGGVKQICVGQVGSKWWIFATVTNPKPGKKTKEDGSHIQHRVMRVPLLPQAAMDGDKPMAWLFNVGKLRAPPEALFISPRTSYVVALAGQKAHVYRLPQGKDVTDDKWKPDCVKFVSDERFTCGAFAPDRKGGRTVQEEWFATGDARGIIRLWHGLGAAFRQLDAANQQQQPGGSGQDNSEKRLPTTMLHWHAHAVSGLAFSSAGAQILSVGEESVLVQWHLASGKREYIPRLGGRPILSVAVRPGDRGVEEEYWMGFADGAMMRVGASTGQVSSVGQGVRLDPLRPTSNRPYPLAVHPASKALVVPSSHPSTLQFIDPLESRVLFDLEVAPSNRVSKRDDKELEPIAVEQVAFSAAVDGKSEWMATVEGREADQFEGGGFVKTLKFWRWNGDRYVINTQYPRPHGADNITALAFGPSGTEPFALTASSNGTVKIWQVRQAKRSEQALQLVREADVTGKKSAKKPTVAEYYWSNRSTFSYRSLPVYAAAFSPDSTLVALTHGSVVTLWNTASNVMVRALESSIDARKITFVGGEGRYLAVGGAAKGVAVWDLLSCVITNSSPEQLVDVLLPIPTGFVAAHSTTTSTTLSLFQPNGQHMRSVHLRAPFSALTALPGMHLVGIAPSGEISRFGDAQAAAAPSSRAIQAQPQRRTTSIWQEMFGKDAFLDEIEPEPEAPAVTELQRRAAGRPDMVFEGPSHTLPPVSMLFDAFMDELLVTRSAEETVDVEMLEDEAVAPVSAAPVGGETSRPVKDKDVDELVDFFTAVLANAPKKAPKPKEPKENGDRKADKLGKKERKDKAKANGHRTVSMPASLGDEDDEDRVVDKSKKKRKAPRASDI</sequence>
<dbReference type="InterPro" id="IPR053826">
    <property type="entry name" value="WDR75"/>
</dbReference>
<feature type="repeat" description="WD" evidence="8">
    <location>
        <begin position="310"/>
        <end position="351"/>
    </location>
</feature>
<dbReference type="KEGG" id="tasa:A1Q1_05119"/>
<feature type="region of interest" description="Disordered" evidence="9">
    <location>
        <begin position="1"/>
        <end position="46"/>
    </location>
</feature>
<evidence type="ECO:0000313" key="12">
    <source>
        <dbReference type="Proteomes" id="UP000002748"/>
    </source>
</evidence>
<dbReference type="Pfam" id="PF23869">
    <property type="entry name" value="Beta-prop_WDR75_1st"/>
    <property type="match status" value="1"/>
</dbReference>
<dbReference type="InterPro" id="IPR036322">
    <property type="entry name" value="WD40_repeat_dom_sf"/>
</dbReference>
<feature type="domain" description="WD repeat-containing protein 75 second beta-propeller" evidence="10">
    <location>
        <begin position="416"/>
        <end position="716"/>
    </location>
</feature>
<dbReference type="InterPro" id="IPR001680">
    <property type="entry name" value="WD40_rpt"/>
</dbReference>
<feature type="repeat" description="WD" evidence="8">
    <location>
        <begin position="74"/>
        <end position="116"/>
    </location>
</feature>
<evidence type="ECO:0000256" key="4">
    <source>
        <dbReference type="ARBA" id="ARBA00022574"/>
    </source>
</evidence>
<feature type="compositionally biased region" description="Basic and acidic residues" evidence="9">
    <location>
        <begin position="896"/>
        <end position="921"/>
    </location>
</feature>
<dbReference type="InterPro" id="IPR011041">
    <property type="entry name" value="Quinoprot_gluc/sorb_DH_b-prop"/>
</dbReference>
<dbReference type="Gene3D" id="2.130.10.10">
    <property type="entry name" value="YVTN repeat-like/Quinoprotein amine dehydrogenase"/>
    <property type="match status" value="4"/>
</dbReference>
<feature type="region of interest" description="Disordered" evidence="9">
    <location>
        <begin position="890"/>
        <end position="959"/>
    </location>
</feature>
<feature type="compositionally biased region" description="Basic residues" evidence="9">
    <location>
        <begin position="10"/>
        <end position="19"/>
    </location>
</feature>
<evidence type="ECO:0000256" key="5">
    <source>
        <dbReference type="ARBA" id="ARBA00022737"/>
    </source>
</evidence>
<evidence type="ECO:0000259" key="10">
    <source>
        <dbReference type="Pfam" id="PF23769"/>
    </source>
</evidence>
<dbReference type="InterPro" id="IPR015943">
    <property type="entry name" value="WD40/YVTN_repeat-like_dom_sf"/>
</dbReference>
<keyword evidence="4 8" id="KW-0853">WD repeat</keyword>
<accession>J4U7J1</accession>
<evidence type="ECO:0000256" key="7">
    <source>
        <dbReference type="ARBA" id="ARBA00023242"/>
    </source>
</evidence>
<keyword evidence="7" id="KW-0539">Nucleus</keyword>
<proteinExistence type="predicted"/>
<evidence type="ECO:0000256" key="1">
    <source>
        <dbReference type="ARBA" id="ARBA00004604"/>
    </source>
</evidence>
<keyword evidence="2" id="KW-0690">Ribosome biogenesis</keyword>
<dbReference type="VEuPathDB" id="FungiDB:A1Q1_05119"/>
<organism evidence="11 12">
    <name type="scientific">Trichosporon asahii var. asahii (strain ATCC 90039 / CBS 2479 / JCM 2466 / KCTC 7840 / NBRC 103889/ NCYC 2677 / UAMH 7654)</name>
    <name type="common">Yeast</name>
    <dbReference type="NCBI Taxonomy" id="1186058"/>
    <lineage>
        <taxon>Eukaryota</taxon>
        <taxon>Fungi</taxon>
        <taxon>Dikarya</taxon>
        <taxon>Basidiomycota</taxon>
        <taxon>Agaricomycotina</taxon>
        <taxon>Tremellomycetes</taxon>
        <taxon>Trichosporonales</taxon>
        <taxon>Trichosporonaceae</taxon>
        <taxon>Trichosporon</taxon>
    </lineage>
</organism>
<name>J4U7J1_TRIAS</name>
<dbReference type="RefSeq" id="XP_014177401.1">
    <property type="nucleotide sequence ID" value="XM_014321926.1"/>
</dbReference>
<dbReference type="Pfam" id="PF00400">
    <property type="entry name" value="WD40"/>
    <property type="match status" value="1"/>
</dbReference>
<evidence type="ECO:0000256" key="2">
    <source>
        <dbReference type="ARBA" id="ARBA00022517"/>
    </source>
</evidence>
<dbReference type="SUPFAM" id="SSF50952">
    <property type="entry name" value="Soluble quinoprotein glucose dehydrogenase"/>
    <property type="match status" value="1"/>
</dbReference>